<accession>A0A086IZF2</accession>
<dbReference type="OrthoDB" id="340962at2759"/>
<dbReference type="HOGENOM" id="CLU_1142843_0_0_1"/>
<keyword evidence="5" id="KW-1185">Reference proteome</keyword>
<evidence type="ECO:0000313" key="3">
    <source>
        <dbReference type="EMBL" id="EHY65596.1"/>
    </source>
</evidence>
<proteinExistence type="inferred from homology"/>
<dbReference type="Gene3D" id="1.10.472.10">
    <property type="entry name" value="Cyclin-like"/>
    <property type="match status" value="1"/>
</dbReference>
<keyword evidence="1" id="KW-0195">Cyclin</keyword>
<reference evidence="3" key="1">
    <citation type="submission" date="2011-03" db="EMBL/GenBank/DDBJ databases">
        <title>The Genome Sequence of Nematocida sp1 strain ERTm2.</title>
        <authorList>
            <consortium name="The Broad Institute Genome Sequencing Platform"/>
            <consortium name="The Broad Institute Genome Sequencing Center for Infectious Disease"/>
            <person name="Cuomo C."/>
            <person name="Troemel E."/>
            <person name="Young S.K."/>
            <person name="Zeng Q."/>
            <person name="Gargeya S."/>
            <person name="Fitzgerald M."/>
            <person name="Haas B."/>
            <person name="Abouelleil A."/>
            <person name="Alvarado L."/>
            <person name="Arachchi H.M."/>
            <person name="Berlin A."/>
            <person name="Brown A."/>
            <person name="Chapman S.B."/>
            <person name="Chen Z."/>
            <person name="Dunbar C."/>
            <person name="Freedman E."/>
            <person name="Gearin G."/>
            <person name="Gellesch M."/>
            <person name="Goldberg J."/>
            <person name="Griggs A."/>
            <person name="Gujja S."/>
            <person name="Heilman E.R."/>
            <person name="Heiman D."/>
            <person name="Howarth C."/>
            <person name="Larson L."/>
            <person name="Lui A."/>
            <person name="MacDonald P.J.P."/>
            <person name="Mehta T."/>
            <person name="Montmayeur A."/>
            <person name="Murphy C."/>
            <person name="Neiman D."/>
            <person name="Pearson M."/>
            <person name="Priest M."/>
            <person name="Roberts A."/>
            <person name="Saif S."/>
            <person name="Shea T."/>
            <person name="Shenoy N."/>
            <person name="Sisk P."/>
            <person name="Stolte C."/>
            <person name="Sykes S."/>
            <person name="White J."/>
            <person name="Yandava C."/>
            <person name="Wortman J."/>
            <person name="Nusbaum C."/>
            <person name="Birren B."/>
        </authorList>
    </citation>
    <scope>NUCLEOTIDE SEQUENCE</scope>
    <source>
        <strain evidence="3">ERTm2</strain>
    </source>
</reference>
<reference evidence="4" key="2">
    <citation type="submission" date="2012-10" db="EMBL/GenBank/DDBJ databases">
        <authorList>
            <consortium name="The Broad Institute Genome Sequencing Platform"/>
            <consortium name="The Broad Institute Genome Sequencing Center for Infectious Disease"/>
            <person name="Cuomo C."/>
            <person name="Troemel E."/>
            <person name="Walker B."/>
            <person name="Young S.K."/>
            <person name="Zeng Q."/>
            <person name="Gargeya S."/>
            <person name="Fitzgerald M."/>
            <person name="Haas B."/>
            <person name="Abouelleil A."/>
            <person name="Alvarado L."/>
            <person name="Arachchi H.M."/>
            <person name="Berlin A.M."/>
            <person name="Chapman S.B."/>
            <person name="Goldberg J."/>
            <person name="Griggs A."/>
            <person name="Gujja S."/>
            <person name="Hansen M."/>
            <person name="Howarth C."/>
            <person name="Imamovic A."/>
            <person name="Larimer J."/>
            <person name="McCowan C."/>
            <person name="Murphy C."/>
            <person name="Neiman D."/>
            <person name="Pearson M."/>
            <person name="Priest M."/>
            <person name="Roberts A."/>
            <person name="Saif S."/>
            <person name="Shea T."/>
            <person name="Sisk P."/>
            <person name="Sykes S."/>
            <person name="Wortman J."/>
            <person name="Nusbaum C."/>
            <person name="Birren B."/>
        </authorList>
    </citation>
    <scope>NUCLEOTIDE SEQUENCE</scope>
    <source>
        <strain evidence="4">ERTm6</strain>
    </source>
</reference>
<reference evidence="4 5" key="3">
    <citation type="journal article" date="2014" name="Genome Announc.">
        <title>Genome Sequence of the Microsporidian Species Nematocida sp1 Strain ERTm6 (ATCC PRA-372).</title>
        <authorList>
            <person name="Bakowski M.A."/>
            <person name="Priest M."/>
            <person name="Young S."/>
            <person name="Cuomo C.A."/>
            <person name="Troemel E.R."/>
        </authorList>
    </citation>
    <scope>NUCLEOTIDE SEQUENCE [LARGE SCALE GENOMIC DNA]</scope>
    <source>
        <strain evidence="4 5">ERTm6</strain>
    </source>
</reference>
<dbReference type="STRING" id="944018.H8ZBW0"/>
<dbReference type="Proteomes" id="UP000005622">
    <property type="component" value="Unassembled WGS sequence"/>
</dbReference>
<accession>H8ZBW0</accession>
<dbReference type="EMBL" id="AKIJ01000005">
    <property type="protein sequence ID" value="KFG25270.1"/>
    <property type="molecule type" value="Genomic_DNA"/>
</dbReference>
<name>H8ZBW0_NEMA1</name>
<evidence type="ECO:0000256" key="1">
    <source>
        <dbReference type="RuleBase" id="RU000383"/>
    </source>
</evidence>
<evidence type="ECO:0000259" key="2">
    <source>
        <dbReference type="SMART" id="SM00385"/>
    </source>
</evidence>
<dbReference type="EMBL" id="JH604635">
    <property type="protein sequence ID" value="EHY65596.1"/>
    <property type="molecule type" value="Genomic_DNA"/>
</dbReference>
<dbReference type="InterPro" id="IPR036915">
    <property type="entry name" value="Cyclin-like_sf"/>
</dbReference>
<organism evidence="3">
    <name type="scientific">Nematocida ausubeli (strain ATCC PRA-371 / ERTm2)</name>
    <name type="common">Nematode killer fungus</name>
    <dbReference type="NCBI Taxonomy" id="1913371"/>
    <lineage>
        <taxon>Eukaryota</taxon>
        <taxon>Fungi</taxon>
        <taxon>Fungi incertae sedis</taxon>
        <taxon>Microsporidia</taxon>
        <taxon>Nematocida</taxon>
    </lineage>
</organism>
<dbReference type="AlphaFoldDB" id="H8ZBW0"/>
<comment type="similarity">
    <text evidence="1">Belongs to the cyclin family.</text>
</comment>
<evidence type="ECO:0000313" key="5">
    <source>
        <dbReference type="Proteomes" id="UP000054524"/>
    </source>
</evidence>
<protein>
    <recommendedName>
        <fullName evidence="2">Cyclin-like domain-containing protein</fullName>
    </recommendedName>
</protein>
<dbReference type="SMART" id="SM00385">
    <property type="entry name" value="CYCLIN"/>
    <property type="match status" value="1"/>
</dbReference>
<feature type="domain" description="Cyclin-like" evidence="2">
    <location>
        <begin position="23"/>
        <end position="105"/>
    </location>
</feature>
<dbReference type="Proteomes" id="UP000054524">
    <property type="component" value="Unassembled WGS sequence"/>
</dbReference>
<dbReference type="SUPFAM" id="SSF47954">
    <property type="entry name" value="Cyclin-like"/>
    <property type="match status" value="1"/>
</dbReference>
<dbReference type="InterPro" id="IPR013763">
    <property type="entry name" value="Cyclin-like_dom"/>
</dbReference>
<gene>
    <name evidence="3" type="ORF">NERG_01203</name>
    <name evidence="4" type="ORF">NESG_02041</name>
</gene>
<evidence type="ECO:0000313" key="4">
    <source>
        <dbReference type="EMBL" id="KFG25270.1"/>
    </source>
</evidence>
<dbReference type="Pfam" id="PF00134">
    <property type="entry name" value="Cyclin_N"/>
    <property type="match status" value="1"/>
</dbReference>
<sequence>MSEGPSVDITAEEESVFLFYHKLKMFEICESMKIPIHVQSTVIVYFKVLFLKKRVFHYDMNNLVMACILLAMKVENINITTMQIKEVVPGVDERLLAEYELEICNALKFNLHVPSPHLRLIGLFLLLRNKESVQTVMTGSVQTQDIVSPDANIDWDTSAENLKTLMLLDNYHTLDLTQVAIASLPVPPTELEGFFMLDTLEAAGHLKKQMKRKKSPSKVQINTIKEKIKAIQARYKIVQPMEG</sequence>
<dbReference type="InterPro" id="IPR006671">
    <property type="entry name" value="Cyclin_N"/>
</dbReference>